<name>B1T6H8_9BURK</name>
<evidence type="ECO:0000313" key="3">
    <source>
        <dbReference type="Proteomes" id="UP000004814"/>
    </source>
</evidence>
<dbReference type="InterPro" id="IPR007055">
    <property type="entry name" value="BON_dom"/>
</dbReference>
<dbReference type="EMBL" id="ABLK01000105">
    <property type="protein sequence ID" value="EDT40836.1"/>
    <property type="molecule type" value="Genomic_DNA"/>
</dbReference>
<evidence type="ECO:0000313" key="2">
    <source>
        <dbReference type="EMBL" id="EDT40836.1"/>
    </source>
</evidence>
<dbReference type="PATRIC" id="fig|396597.7.peg.4591"/>
<organism evidence="2 3">
    <name type="scientific">Burkholderia ambifaria MEX-5</name>
    <dbReference type="NCBI Taxonomy" id="396597"/>
    <lineage>
        <taxon>Bacteria</taxon>
        <taxon>Pseudomonadati</taxon>
        <taxon>Pseudomonadota</taxon>
        <taxon>Betaproteobacteria</taxon>
        <taxon>Burkholderiales</taxon>
        <taxon>Burkholderiaceae</taxon>
        <taxon>Burkholderia</taxon>
        <taxon>Burkholderia cepacia complex</taxon>
    </lineage>
</organism>
<dbReference type="Proteomes" id="UP000004814">
    <property type="component" value="Unassembled WGS sequence"/>
</dbReference>
<comment type="caution">
    <text evidence="2">The sequence shown here is derived from an EMBL/GenBank/DDBJ whole genome shotgun (WGS) entry which is preliminary data.</text>
</comment>
<feature type="domain" description="BON" evidence="1">
    <location>
        <begin position="38"/>
        <end position="105"/>
    </location>
</feature>
<dbReference type="AlphaFoldDB" id="B1T6H8"/>
<dbReference type="PROSITE" id="PS50914">
    <property type="entry name" value="BON"/>
    <property type="match status" value="1"/>
</dbReference>
<dbReference type="Gene3D" id="3.30.1340.30">
    <property type="match status" value="1"/>
</dbReference>
<protein>
    <submittedName>
        <fullName evidence="2">Transport-associated</fullName>
    </submittedName>
</protein>
<gene>
    <name evidence="2" type="ORF">BamMEX5DRAFT_3394</name>
</gene>
<dbReference type="Pfam" id="PF04972">
    <property type="entry name" value="BON"/>
    <property type="match status" value="1"/>
</dbReference>
<proteinExistence type="predicted"/>
<sequence length="105" mass="10820">MPAGGRFVRARVGGVTRGRAAAVHDRPETVAASRRIRAAHGIGLRLPEALARRAQRESAGIAIDADDGIVTLTGTVASLAERRAACGAAASVRGVREVVDRLSVA</sequence>
<evidence type="ECO:0000259" key="1">
    <source>
        <dbReference type="PROSITE" id="PS50914"/>
    </source>
</evidence>
<reference evidence="2 3" key="1">
    <citation type="submission" date="2008-03" db="EMBL/GenBank/DDBJ databases">
        <title>Sequencing of the draft genome and assembly of Burkholderia ambifaria MEX-5.</title>
        <authorList>
            <consortium name="US DOE Joint Genome Institute (JGI-PGF)"/>
            <person name="Copeland A."/>
            <person name="Lucas S."/>
            <person name="Lapidus A."/>
            <person name="Glavina del Rio T."/>
            <person name="Dalin E."/>
            <person name="Tice H."/>
            <person name="Bruce D."/>
            <person name="Goodwin L."/>
            <person name="Pitluck S."/>
            <person name="Larimer F."/>
            <person name="Land M.L."/>
            <person name="Hauser L."/>
            <person name="Tiedje J."/>
            <person name="Richardson P."/>
        </authorList>
    </citation>
    <scope>NUCLEOTIDE SEQUENCE [LARGE SCALE GENOMIC DNA]</scope>
    <source>
        <strain evidence="2 3">MEX-5</strain>
    </source>
</reference>
<accession>B1T6H8</accession>